<evidence type="ECO:0000313" key="2">
    <source>
        <dbReference type="EMBL" id="MCE3050331.1"/>
    </source>
</evidence>
<proteinExistence type="predicted"/>
<keyword evidence="1" id="KW-0732">Signal</keyword>
<comment type="caution">
    <text evidence="2">The sequence shown here is derived from an EMBL/GenBank/DDBJ whole genome shotgun (WGS) entry which is preliminary data.</text>
</comment>
<keyword evidence="3" id="KW-1185">Reference proteome</keyword>
<name>A0ABS8WHP4_DATST</name>
<gene>
    <name evidence="2" type="ORF">HAX54_046921</name>
</gene>
<feature type="non-terminal residue" evidence="2">
    <location>
        <position position="114"/>
    </location>
</feature>
<feature type="chain" id="PRO_5045915389" evidence="1">
    <location>
        <begin position="20"/>
        <end position="114"/>
    </location>
</feature>
<reference evidence="2 3" key="1">
    <citation type="journal article" date="2021" name="BMC Genomics">
        <title>Datura genome reveals duplications of psychoactive alkaloid biosynthetic genes and high mutation rate following tissue culture.</title>
        <authorList>
            <person name="Rajewski A."/>
            <person name="Carter-House D."/>
            <person name="Stajich J."/>
            <person name="Litt A."/>
        </authorList>
    </citation>
    <scope>NUCLEOTIDE SEQUENCE [LARGE SCALE GENOMIC DNA]</scope>
    <source>
        <strain evidence="2">AR-01</strain>
    </source>
</reference>
<evidence type="ECO:0000313" key="3">
    <source>
        <dbReference type="Proteomes" id="UP000823775"/>
    </source>
</evidence>
<accession>A0ABS8WHP4</accession>
<evidence type="ECO:0000256" key="1">
    <source>
        <dbReference type="SAM" id="SignalP"/>
    </source>
</evidence>
<protein>
    <submittedName>
        <fullName evidence="2">Uncharacterized protein</fullName>
    </submittedName>
</protein>
<organism evidence="2 3">
    <name type="scientific">Datura stramonium</name>
    <name type="common">Jimsonweed</name>
    <name type="synonym">Common thornapple</name>
    <dbReference type="NCBI Taxonomy" id="4076"/>
    <lineage>
        <taxon>Eukaryota</taxon>
        <taxon>Viridiplantae</taxon>
        <taxon>Streptophyta</taxon>
        <taxon>Embryophyta</taxon>
        <taxon>Tracheophyta</taxon>
        <taxon>Spermatophyta</taxon>
        <taxon>Magnoliopsida</taxon>
        <taxon>eudicotyledons</taxon>
        <taxon>Gunneridae</taxon>
        <taxon>Pentapetalae</taxon>
        <taxon>asterids</taxon>
        <taxon>lamiids</taxon>
        <taxon>Solanales</taxon>
        <taxon>Solanaceae</taxon>
        <taxon>Solanoideae</taxon>
        <taxon>Datureae</taxon>
        <taxon>Datura</taxon>
    </lineage>
</organism>
<feature type="signal peptide" evidence="1">
    <location>
        <begin position="1"/>
        <end position="19"/>
    </location>
</feature>
<dbReference type="Proteomes" id="UP000823775">
    <property type="component" value="Unassembled WGS sequence"/>
</dbReference>
<sequence>MKRTRWQLWICNLTGRAVVQFLHSVLEVPGWEEVKSTSLVYDWKILLKTSRALQTRVMKFCVVDRVLYRRSYMGPLARCLSPGDTTYVLREIHERVCENYFRDGSLVHMVVLVG</sequence>
<dbReference type="EMBL" id="JACEIK010007493">
    <property type="protein sequence ID" value="MCE3050331.1"/>
    <property type="molecule type" value="Genomic_DNA"/>
</dbReference>